<dbReference type="EMBL" id="QMKO01001967">
    <property type="protein sequence ID" value="RTG85482.1"/>
    <property type="molecule type" value="Genomic_DNA"/>
</dbReference>
<evidence type="ECO:0000313" key="3">
    <source>
        <dbReference type="Proteomes" id="UP000290809"/>
    </source>
</evidence>
<feature type="transmembrane region" description="Helical" evidence="1">
    <location>
        <begin position="68"/>
        <end position="89"/>
    </location>
</feature>
<keyword evidence="1" id="KW-0472">Membrane</keyword>
<keyword evidence="1" id="KW-1133">Transmembrane helix</keyword>
<keyword evidence="1" id="KW-0812">Transmembrane</keyword>
<comment type="caution">
    <text evidence="2">The sequence shown here is derived from an EMBL/GenBank/DDBJ whole genome shotgun (WGS) entry which is preliminary data.</text>
</comment>
<accession>A0A430QCP3</accession>
<proteinExistence type="predicted"/>
<organism evidence="2 3">
    <name type="scientific">Schistosoma bovis</name>
    <name type="common">Blood fluke</name>
    <dbReference type="NCBI Taxonomy" id="6184"/>
    <lineage>
        <taxon>Eukaryota</taxon>
        <taxon>Metazoa</taxon>
        <taxon>Spiralia</taxon>
        <taxon>Lophotrochozoa</taxon>
        <taxon>Platyhelminthes</taxon>
        <taxon>Trematoda</taxon>
        <taxon>Digenea</taxon>
        <taxon>Strigeidida</taxon>
        <taxon>Schistosomatoidea</taxon>
        <taxon>Schistosomatidae</taxon>
        <taxon>Schistosoma</taxon>
    </lineage>
</organism>
<protein>
    <submittedName>
        <fullName evidence="2">Uncharacterized protein</fullName>
    </submittedName>
</protein>
<reference evidence="2 3" key="1">
    <citation type="journal article" date="2019" name="PLoS Pathog.">
        <title>Genome sequence of the bovine parasite Schistosoma bovis Tanzania.</title>
        <authorList>
            <person name="Oey H."/>
            <person name="Zakrzewski M."/>
            <person name="Gobert G."/>
            <person name="Gravermann K."/>
            <person name="Stoye J."/>
            <person name="Jones M."/>
            <person name="Mcmanus D."/>
            <person name="Krause L."/>
        </authorList>
    </citation>
    <scope>NUCLEOTIDE SEQUENCE [LARGE SCALE GENOMIC DNA]</scope>
    <source>
        <strain evidence="2 3">TAN1997</strain>
    </source>
</reference>
<name>A0A430QCP3_SCHBO</name>
<sequence length="102" mass="11746">MKALQLLSLESVYPAAGQLGIDMLKVNVGTIFSFFVTFTDLLGCIAQKMSSTWRMFAIIWMLFNKSKIIWNYIVLTIFLKKVQCVWSLIGTQLFHFCKRTTP</sequence>
<feature type="transmembrane region" description="Helical" evidence="1">
    <location>
        <begin position="27"/>
        <end position="47"/>
    </location>
</feature>
<keyword evidence="3" id="KW-1185">Reference proteome</keyword>
<evidence type="ECO:0000313" key="2">
    <source>
        <dbReference type="EMBL" id="RTG85482.1"/>
    </source>
</evidence>
<gene>
    <name evidence="2" type="ORF">DC041_0010375</name>
</gene>
<dbReference type="AlphaFoldDB" id="A0A430QCP3"/>
<evidence type="ECO:0000256" key="1">
    <source>
        <dbReference type="SAM" id="Phobius"/>
    </source>
</evidence>
<dbReference type="Proteomes" id="UP000290809">
    <property type="component" value="Unassembled WGS sequence"/>
</dbReference>